<reference evidence="2" key="4">
    <citation type="submission" date="2019-03" db="UniProtKB">
        <authorList>
            <consortium name="EnsemblPlants"/>
        </authorList>
    </citation>
    <scope>IDENTIFICATION</scope>
</reference>
<keyword evidence="1" id="KW-0732">Signal</keyword>
<reference evidence="2" key="5">
    <citation type="journal article" date="2021" name="G3 (Bethesda)">
        <title>Aegilops tauschii genome assembly Aet v5.0 features greater sequence contiguity and improved annotation.</title>
        <authorList>
            <person name="Wang L."/>
            <person name="Zhu T."/>
            <person name="Rodriguez J.C."/>
            <person name="Deal K.R."/>
            <person name="Dubcovsky J."/>
            <person name="McGuire P.E."/>
            <person name="Lux T."/>
            <person name="Spannagl M."/>
            <person name="Mayer K.F.X."/>
            <person name="Baldrich P."/>
            <person name="Meyers B.C."/>
            <person name="Huo N."/>
            <person name="Gu Y.Q."/>
            <person name="Zhou H."/>
            <person name="Devos K.M."/>
            <person name="Bennetzen J.L."/>
            <person name="Unver T."/>
            <person name="Budak H."/>
            <person name="Gulick P.J."/>
            <person name="Galiba G."/>
            <person name="Kalapos B."/>
            <person name="Nelson D.R."/>
            <person name="Li P."/>
            <person name="You F.M."/>
            <person name="Luo M.C."/>
            <person name="Dvorak J."/>
        </authorList>
    </citation>
    <scope>NUCLEOTIDE SEQUENCE [LARGE SCALE GENOMIC DNA]</scope>
    <source>
        <strain evidence="2">cv. AL8/78</strain>
    </source>
</reference>
<reference evidence="2" key="3">
    <citation type="journal article" date="2017" name="Nature">
        <title>Genome sequence of the progenitor of the wheat D genome Aegilops tauschii.</title>
        <authorList>
            <person name="Luo M.C."/>
            <person name="Gu Y.Q."/>
            <person name="Puiu D."/>
            <person name="Wang H."/>
            <person name="Twardziok S.O."/>
            <person name="Deal K.R."/>
            <person name="Huo N."/>
            <person name="Zhu T."/>
            <person name="Wang L."/>
            <person name="Wang Y."/>
            <person name="McGuire P.E."/>
            <person name="Liu S."/>
            <person name="Long H."/>
            <person name="Ramasamy R.K."/>
            <person name="Rodriguez J.C."/>
            <person name="Van S.L."/>
            <person name="Yuan L."/>
            <person name="Wang Z."/>
            <person name="Xia Z."/>
            <person name="Xiao L."/>
            <person name="Anderson O.D."/>
            <person name="Ouyang S."/>
            <person name="Liang Y."/>
            <person name="Zimin A.V."/>
            <person name="Pertea G."/>
            <person name="Qi P."/>
            <person name="Bennetzen J.L."/>
            <person name="Dai X."/>
            <person name="Dawson M.W."/>
            <person name="Muller H.G."/>
            <person name="Kugler K."/>
            <person name="Rivarola-Duarte L."/>
            <person name="Spannagl M."/>
            <person name="Mayer K.F.X."/>
            <person name="Lu F.H."/>
            <person name="Bevan M.W."/>
            <person name="Leroy P."/>
            <person name="Li P."/>
            <person name="You F.M."/>
            <person name="Sun Q."/>
            <person name="Liu Z."/>
            <person name="Lyons E."/>
            <person name="Wicker T."/>
            <person name="Salzberg S.L."/>
            <person name="Devos K.M."/>
            <person name="Dvorak J."/>
        </authorList>
    </citation>
    <scope>NUCLEOTIDE SEQUENCE [LARGE SCALE GENOMIC DNA]</scope>
    <source>
        <strain evidence="2">cv. AL8/78</strain>
    </source>
</reference>
<evidence type="ECO:0000313" key="2">
    <source>
        <dbReference type="EnsemblPlants" id="AET5Gv20744200.1"/>
    </source>
</evidence>
<evidence type="ECO:0000313" key="3">
    <source>
        <dbReference type="Proteomes" id="UP000015105"/>
    </source>
</evidence>
<reference evidence="3" key="1">
    <citation type="journal article" date="2014" name="Science">
        <title>Ancient hybridizations among the ancestral genomes of bread wheat.</title>
        <authorList>
            <consortium name="International Wheat Genome Sequencing Consortium,"/>
            <person name="Marcussen T."/>
            <person name="Sandve S.R."/>
            <person name="Heier L."/>
            <person name="Spannagl M."/>
            <person name="Pfeifer M."/>
            <person name="Jakobsen K.S."/>
            <person name="Wulff B.B."/>
            <person name="Steuernagel B."/>
            <person name="Mayer K.F."/>
            <person name="Olsen O.A."/>
        </authorList>
    </citation>
    <scope>NUCLEOTIDE SEQUENCE [LARGE SCALE GENOMIC DNA]</scope>
    <source>
        <strain evidence="3">cv. AL8/78</strain>
    </source>
</reference>
<accession>A0A453LFL4</accession>
<dbReference type="Proteomes" id="UP000015105">
    <property type="component" value="Chromosome 5D"/>
</dbReference>
<dbReference type="Pfam" id="PF06830">
    <property type="entry name" value="Root_cap"/>
    <property type="match status" value="1"/>
</dbReference>
<dbReference type="STRING" id="200361.A0A453LFL4"/>
<dbReference type="AlphaFoldDB" id="A0A453LFL4"/>
<sequence length="354" mass="38791">SRSTTQPCRKAAMSQVPQIGWFCSLVAATLAVGVMGQPPSPSNWFWETPPSWDGTPPQPEVPSYANGQLSPANYNKPNRIFICDDDWGKTCVAQCPDLCPKSCEMSCSYCETSCRCANYPGTSCGDPSFTGGDGVTFYFHGRKDQDFCIVSDADLHINARFIGNHNPVNERTFTWIQSLGVSFGDHRLFVGARRAIEWDEEEDHIEITFDGEPINIDTSNNARWVSRTLAGLSVKRTDAVNSVKVDLAGVFSISASAVPITDEDSKIHSYGKTMKDSLVHLDLRFKFHSLTDVVDGVLGQTYRLDYVNKMNVTAKMPIMGGASKYLSSGLFSTDCAVSKFHRSGGANHVRALAA</sequence>
<feature type="signal peptide" evidence="1">
    <location>
        <begin position="1"/>
        <end position="31"/>
    </location>
</feature>
<reference evidence="3" key="2">
    <citation type="journal article" date="2017" name="Nat. Plants">
        <title>The Aegilops tauschii genome reveals multiple impacts of transposons.</title>
        <authorList>
            <person name="Zhao G."/>
            <person name="Zou C."/>
            <person name="Li K."/>
            <person name="Wang K."/>
            <person name="Li T."/>
            <person name="Gao L."/>
            <person name="Zhang X."/>
            <person name="Wang H."/>
            <person name="Yang Z."/>
            <person name="Liu X."/>
            <person name="Jiang W."/>
            <person name="Mao L."/>
            <person name="Kong X."/>
            <person name="Jiao Y."/>
            <person name="Jia J."/>
        </authorList>
    </citation>
    <scope>NUCLEOTIDE SEQUENCE [LARGE SCALE GENOMIC DNA]</scope>
    <source>
        <strain evidence="3">cv. AL8/78</strain>
    </source>
</reference>
<feature type="chain" id="PRO_5019305171" evidence="1">
    <location>
        <begin position="32"/>
        <end position="354"/>
    </location>
</feature>
<dbReference type="Gramene" id="AET5Gv20744200.1">
    <property type="protein sequence ID" value="AET5Gv20744200.1"/>
    <property type="gene ID" value="AET5Gv20744200"/>
</dbReference>
<dbReference type="PANTHER" id="PTHR31656">
    <property type="entry name" value="ROOT CAP DOMAIN-CONTAINING PROTEIN"/>
    <property type="match status" value="1"/>
</dbReference>
<dbReference type="EnsemblPlants" id="AET5Gv20744200.1">
    <property type="protein sequence ID" value="AET5Gv20744200.1"/>
    <property type="gene ID" value="AET5Gv20744200"/>
</dbReference>
<dbReference type="InterPro" id="IPR009646">
    <property type="entry name" value="Root_cap"/>
</dbReference>
<protein>
    <submittedName>
        <fullName evidence="2">Uncharacterized protein</fullName>
    </submittedName>
</protein>
<name>A0A453LFL4_AEGTS</name>
<organism evidence="2 3">
    <name type="scientific">Aegilops tauschii subsp. strangulata</name>
    <name type="common">Goatgrass</name>
    <dbReference type="NCBI Taxonomy" id="200361"/>
    <lineage>
        <taxon>Eukaryota</taxon>
        <taxon>Viridiplantae</taxon>
        <taxon>Streptophyta</taxon>
        <taxon>Embryophyta</taxon>
        <taxon>Tracheophyta</taxon>
        <taxon>Spermatophyta</taxon>
        <taxon>Magnoliopsida</taxon>
        <taxon>Liliopsida</taxon>
        <taxon>Poales</taxon>
        <taxon>Poaceae</taxon>
        <taxon>BOP clade</taxon>
        <taxon>Pooideae</taxon>
        <taxon>Triticodae</taxon>
        <taxon>Triticeae</taxon>
        <taxon>Triticinae</taxon>
        <taxon>Aegilops</taxon>
    </lineage>
</organism>
<proteinExistence type="predicted"/>
<keyword evidence="3" id="KW-1185">Reference proteome</keyword>
<evidence type="ECO:0000256" key="1">
    <source>
        <dbReference type="SAM" id="SignalP"/>
    </source>
</evidence>